<dbReference type="PANTHER" id="PTHR43677:SF4">
    <property type="entry name" value="QUINONE OXIDOREDUCTASE-LIKE PROTEIN 2"/>
    <property type="match status" value="1"/>
</dbReference>
<dbReference type="SUPFAM" id="SSF50129">
    <property type="entry name" value="GroES-like"/>
    <property type="match status" value="1"/>
</dbReference>
<dbReference type="RefSeq" id="WP_091160820.1">
    <property type="nucleotide sequence ID" value="NZ_FNOT01000016.1"/>
</dbReference>
<dbReference type="InterPro" id="IPR036291">
    <property type="entry name" value="NAD(P)-bd_dom_sf"/>
</dbReference>
<dbReference type="InterPro" id="IPR020843">
    <property type="entry name" value="ER"/>
</dbReference>
<dbReference type="PANTHER" id="PTHR43677">
    <property type="entry name" value="SHORT-CHAIN DEHYDROGENASE/REDUCTASE"/>
    <property type="match status" value="1"/>
</dbReference>
<dbReference type="CDD" id="cd08241">
    <property type="entry name" value="QOR1"/>
    <property type="match status" value="1"/>
</dbReference>
<dbReference type="STRING" id="1137993.SAMN05660209_04331"/>
<gene>
    <name evidence="2" type="ORF">SAMN05660209_04331</name>
</gene>
<keyword evidence="3" id="KW-1185">Reference proteome</keyword>
<sequence>MRAAVITALTGPDAVAVQERPEPAPGPGQVLVDVECAGVAFPDVLHTRGEYQRRPEVPFTPGWEVSGVVRSGAGAVRAGDRVAAMPVTGGLAEVVAVDEHLVFPLPDGVPFETAAALPLNYLTAHFALTRRTRLAAGETVLVHGAAGGLGTATCQLAAALGARVVAVVSTPGKADVARAAGAHDVVPVDGFREAVHRLTGGRGVDVVVDPVGGDRFPDSVLSLAPEGRLLVLGFTGRGIPTVGADRLLSANASVVGVASAEFWADDPGYPSRQWRDLMPLVRSGAIDPPIGATFPLDEAAAAIRELDERRAAGKVVVHMPRHHGSARTR</sequence>
<dbReference type="InterPro" id="IPR011032">
    <property type="entry name" value="GroES-like_sf"/>
</dbReference>
<dbReference type="Pfam" id="PF08240">
    <property type="entry name" value="ADH_N"/>
    <property type="match status" value="1"/>
</dbReference>
<evidence type="ECO:0000259" key="1">
    <source>
        <dbReference type="SMART" id="SM00829"/>
    </source>
</evidence>
<protein>
    <submittedName>
        <fullName evidence="2">NADPH2:quinone reductase</fullName>
    </submittedName>
</protein>
<dbReference type="AlphaFoldDB" id="A0A1H3PI37"/>
<dbReference type="EMBL" id="FNOT01000016">
    <property type="protein sequence ID" value="SDZ00727.1"/>
    <property type="molecule type" value="Genomic_DNA"/>
</dbReference>
<dbReference type="GO" id="GO:0016491">
    <property type="term" value="F:oxidoreductase activity"/>
    <property type="evidence" value="ECO:0007669"/>
    <property type="project" value="InterPro"/>
</dbReference>
<feature type="domain" description="Enoyl reductase (ER)" evidence="1">
    <location>
        <begin position="11"/>
        <end position="317"/>
    </location>
</feature>
<dbReference type="SUPFAM" id="SSF51735">
    <property type="entry name" value="NAD(P)-binding Rossmann-fold domains"/>
    <property type="match status" value="1"/>
</dbReference>
<dbReference type="OrthoDB" id="4190732at2"/>
<name>A0A1H3PI37_9ACTN</name>
<accession>A0A1H3PI37</accession>
<dbReference type="Proteomes" id="UP000198921">
    <property type="component" value="Unassembled WGS sequence"/>
</dbReference>
<dbReference type="Gene3D" id="3.90.180.10">
    <property type="entry name" value="Medium-chain alcohol dehydrogenases, catalytic domain"/>
    <property type="match status" value="1"/>
</dbReference>
<dbReference type="Pfam" id="PF00107">
    <property type="entry name" value="ADH_zinc_N"/>
    <property type="match status" value="1"/>
</dbReference>
<reference evidence="3" key="1">
    <citation type="submission" date="2016-10" db="EMBL/GenBank/DDBJ databases">
        <authorList>
            <person name="Varghese N."/>
            <person name="Submissions S."/>
        </authorList>
    </citation>
    <scope>NUCLEOTIDE SEQUENCE [LARGE SCALE GENOMIC DNA]</scope>
    <source>
        <strain evidence="3">DSM 45422</strain>
    </source>
</reference>
<proteinExistence type="predicted"/>
<dbReference type="SMART" id="SM00829">
    <property type="entry name" value="PKS_ER"/>
    <property type="match status" value="1"/>
</dbReference>
<evidence type="ECO:0000313" key="3">
    <source>
        <dbReference type="Proteomes" id="UP000198921"/>
    </source>
</evidence>
<dbReference type="InterPro" id="IPR051397">
    <property type="entry name" value="Zn-ADH-like_protein"/>
</dbReference>
<organism evidence="2 3">
    <name type="scientific">Geodermatophilus africanus</name>
    <dbReference type="NCBI Taxonomy" id="1137993"/>
    <lineage>
        <taxon>Bacteria</taxon>
        <taxon>Bacillati</taxon>
        <taxon>Actinomycetota</taxon>
        <taxon>Actinomycetes</taxon>
        <taxon>Geodermatophilales</taxon>
        <taxon>Geodermatophilaceae</taxon>
        <taxon>Geodermatophilus</taxon>
    </lineage>
</organism>
<dbReference type="InterPro" id="IPR013149">
    <property type="entry name" value="ADH-like_C"/>
</dbReference>
<evidence type="ECO:0000313" key="2">
    <source>
        <dbReference type="EMBL" id="SDZ00727.1"/>
    </source>
</evidence>
<dbReference type="InterPro" id="IPR013154">
    <property type="entry name" value="ADH-like_N"/>
</dbReference>
<dbReference type="Gene3D" id="3.40.50.720">
    <property type="entry name" value="NAD(P)-binding Rossmann-like Domain"/>
    <property type="match status" value="1"/>
</dbReference>